<feature type="transmembrane region" description="Helical" evidence="1">
    <location>
        <begin position="96"/>
        <end position="115"/>
    </location>
</feature>
<reference evidence="2 3" key="1">
    <citation type="submission" date="2019-05" db="EMBL/GenBank/DDBJ databases">
        <authorList>
            <consortium name="Pathogen Informatics"/>
        </authorList>
    </citation>
    <scope>NUCLEOTIDE SEQUENCE [LARGE SCALE GENOMIC DNA]</scope>
    <source>
        <strain evidence="2 3">NCTC13032</strain>
    </source>
</reference>
<proteinExistence type="predicted"/>
<sequence>MLNTFLPCNSVTAIVAVNRFNEVCYVSRDRIFRGMVSLLSPCTLPVIPLFVLLAFAAQKHQLVAMLFGMVMMFTLVASLITVASDWVVSATLVGRWLALALLSLAALALIFPSFAQRIAGPAFTPWQCHQYSQHSYPWNRLGAACRAGGRAAVVALCRTCARGHSQSEYRRA</sequence>
<accession>A0A4U9HUN0</accession>
<feature type="transmembrane region" description="Helical" evidence="1">
    <location>
        <begin position="35"/>
        <end position="55"/>
    </location>
</feature>
<dbReference type="Proteomes" id="UP000310719">
    <property type="component" value="Chromosome"/>
</dbReference>
<name>A0A4U9HUN0_9ENTR</name>
<feature type="transmembrane region" description="Helical" evidence="1">
    <location>
        <begin position="62"/>
        <end position="84"/>
    </location>
</feature>
<organism evidence="2 3">
    <name type="scientific">Leclercia adecarboxylata</name>
    <dbReference type="NCBI Taxonomy" id="83655"/>
    <lineage>
        <taxon>Bacteria</taxon>
        <taxon>Pseudomonadati</taxon>
        <taxon>Pseudomonadota</taxon>
        <taxon>Gammaproteobacteria</taxon>
        <taxon>Enterobacterales</taxon>
        <taxon>Enterobacteriaceae</taxon>
        <taxon>Leclercia</taxon>
    </lineage>
</organism>
<keyword evidence="1" id="KW-1133">Transmembrane helix</keyword>
<dbReference type="EMBL" id="LR590464">
    <property type="protein sequence ID" value="VTP68080.1"/>
    <property type="molecule type" value="Genomic_DNA"/>
</dbReference>
<protein>
    <submittedName>
        <fullName evidence="2">Uncharacterized protein</fullName>
    </submittedName>
</protein>
<evidence type="ECO:0000313" key="3">
    <source>
        <dbReference type="Proteomes" id="UP000310719"/>
    </source>
</evidence>
<gene>
    <name evidence="2" type="ORF">NCTC13032_03375</name>
</gene>
<keyword evidence="1" id="KW-0472">Membrane</keyword>
<evidence type="ECO:0000313" key="2">
    <source>
        <dbReference type="EMBL" id="VTP68080.1"/>
    </source>
</evidence>
<keyword evidence="1" id="KW-0812">Transmembrane</keyword>
<evidence type="ECO:0000256" key="1">
    <source>
        <dbReference type="SAM" id="Phobius"/>
    </source>
</evidence>
<dbReference type="AlphaFoldDB" id="A0A4U9HUN0"/>